<dbReference type="EMBL" id="CP007536">
    <property type="protein sequence ID" value="AIC14338.1"/>
    <property type="molecule type" value="Genomic_DNA"/>
</dbReference>
<dbReference type="GeneID" id="74945418"/>
<reference evidence="3 4" key="1">
    <citation type="journal article" date="2014" name="Int. J. Syst. Evol. Microbiol.">
        <title>Nitrososphaera viennensis gen. nov., sp. nov., an aerobic and mesophilic, ammonia-oxidizing archaeon from soil and a member of the archaeal phylum Thaumarchaeota.</title>
        <authorList>
            <person name="Stieglmeier M."/>
            <person name="Klingl A."/>
            <person name="Alves R.J."/>
            <person name="Rittmann S.K."/>
            <person name="Melcher M."/>
            <person name="Leisch N."/>
            <person name="Schleper C."/>
        </authorList>
    </citation>
    <scope>NUCLEOTIDE SEQUENCE [LARGE SCALE GENOMIC DNA]</scope>
    <source>
        <strain evidence="3">EN76</strain>
    </source>
</reference>
<keyword evidence="1" id="KW-0812">Transmembrane</keyword>
<feature type="transmembrane region" description="Helical" evidence="1">
    <location>
        <begin position="56"/>
        <end position="77"/>
    </location>
</feature>
<feature type="transmembrane region" description="Helical" evidence="1">
    <location>
        <begin position="89"/>
        <end position="110"/>
    </location>
</feature>
<organism evidence="3 4">
    <name type="scientific">Nitrososphaera viennensis EN76</name>
    <dbReference type="NCBI Taxonomy" id="926571"/>
    <lineage>
        <taxon>Archaea</taxon>
        <taxon>Nitrososphaerota</taxon>
        <taxon>Nitrososphaeria</taxon>
        <taxon>Nitrososphaerales</taxon>
        <taxon>Nitrososphaeraceae</taxon>
        <taxon>Nitrososphaera</taxon>
    </lineage>
</organism>
<dbReference type="RefSeq" id="WP_075053572.1">
    <property type="nucleotide sequence ID" value="NZ_CP007536.1"/>
</dbReference>
<dbReference type="OrthoDB" id="8914at2157"/>
<proteinExistence type="predicted"/>
<dbReference type="Proteomes" id="UP000027093">
    <property type="component" value="Chromosome"/>
</dbReference>
<feature type="transmembrane region" description="Helical" evidence="1">
    <location>
        <begin position="179"/>
        <end position="197"/>
    </location>
</feature>
<evidence type="ECO:0000313" key="4">
    <source>
        <dbReference type="Proteomes" id="UP000027093"/>
    </source>
</evidence>
<dbReference type="AlphaFoldDB" id="A0A060HFG8"/>
<dbReference type="STRING" id="926571.NVIE_001540"/>
<dbReference type="HOGENOM" id="CLU_456074_0_0_2"/>
<protein>
    <submittedName>
        <fullName evidence="3">DUF2070-domain containing protein</fullName>
    </submittedName>
</protein>
<accession>A0A060HFG8</accession>
<dbReference type="KEGG" id="nvn:NVIE_001540"/>
<feature type="transmembrane region" description="Helical" evidence="1">
    <location>
        <begin position="149"/>
        <end position="167"/>
    </location>
</feature>
<evidence type="ECO:0000313" key="3">
    <source>
        <dbReference type="EMBL" id="AIC14338.1"/>
    </source>
</evidence>
<sequence>MLAAKQDDVSNIHRRWSFTRITPGSLRASYAMMLACAAVVIAVSHVFHLQTDMTSLAVHLPLGLAVLVGLTYLDFAMLRGTPVNKMSKVVHVTSFANLLWAITVIVGILASTVFAKPGTTDYIVAGMLLAAGLRISIFVSVFGAGMGRAIAICLVQPLIFFLAFVPAQSYNIVITDPAGLGFGALFVALAISWAAIVDRAGRPEIPSTFRVLQAFLSAWTENKAGGLEEYLESRAHDESVSTRIIRFLPQGAGNNQSAIILPDIHPGPFGSVGGSNLPYVLYERFGKSALVMHSVSDHSLNIPSKAEVDRYISSLSGAAVQSRGKTCSLPVQHRQGNATATAIVFGKSALLMLSLAPKGMEDVPQSVRKELESYAEGLGMDHLLLVDCHNAMGAQLGDQDISDLVAAAKKCLDEAGKEKAQYEFSAGFAGLADVKHSLHNSHDLGQAGLAAIAIVTQGRTFAIGWADSNNMDNALRDKVVARAGSSNNNSNNGITMLEVCSSDTHSTSGKRTSEGYFALGGASDQDAIAGAYAEMCRVAQERASPCTYEVSSARSEVKVMGEKQFQDYSGALDRAMNITKVFVGTTVAVFIAMQALA</sequence>
<gene>
    <name evidence="3" type="ORF">NVIE_001540</name>
</gene>
<feature type="domain" description="DUF2070" evidence="2">
    <location>
        <begin position="13"/>
        <end position="593"/>
    </location>
</feature>
<keyword evidence="4" id="KW-1185">Reference proteome</keyword>
<name>A0A060HFG8_9ARCH</name>
<evidence type="ECO:0000259" key="2">
    <source>
        <dbReference type="Pfam" id="PF09843"/>
    </source>
</evidence>
<evidence type="ECO:0000256" key="1">
    <source>
        <dbReference type="SAM" id="Phobius"/>
    </source>
</evidence>
<feature type="transmembrane region" description="Helical" evidence="1">
    <location>
        <begin position="122"/>
        <end position="142"/>
    </location>
</feature>
<dbReference type="InterPro" id="IPR019204">
    <property type="entry name" value="DUF2070_membrane"/>
</dbReference>
<keyword evidence="1" id="KW-1133">Transmembrane helix</keyword>
<feature type="transmembrane region" description="Helical" evidence="1">
    <location>
        <begin position="30"/>
        <end position="50"/>
    </location>
</feature>
<keyword evidence="1" id="KW-0472">Membrane</keyword>
<dbReference type="Pfam" id="PF09843">
    <property type="entry name" value="DUF2070"/>
    <property type="match status" value="1"/>
</dbReference>